<accession>A0A0N4ZRJ7</accession>
<proteinExistence type="inferred from homology"/>
<dbReference type="GO" id="GO:0006412">
    <property type="term" value="P:translation"/>
    <property type="evidence" value="ECO:0007669"/>
    <property type="project" value="InterPro"/>
</dbReference>
<name>A0A0N4ZRJ7_PARTI</name>
<dbReference type="HAMAP" id="MF_01310">
    <property type="entry name" value="Ribosomal_uS11"/>
    <property type="match status" value="1"/>
</dbReference>
<dbReference type="Gene3D" id="3.30.420.80">
    <property type="entry name" value="Ribosomal protein S11"/>
    <property type="match status" value="1"/>
</dbReference>
<organism evidence="5 6">
    <name type="scientific">Parastrongyloides trichosuri</name>
    <name type="common">Possum-specific nematode worm</name>
    <dbReference type="NCBI Taxonomy" id="131310"/>
    <lineage>
        <taxon>Eukaryota</taxon>
        <taxon>Metazoa</taxon>
        <taxon>Ecdysozoa</taxon>
        <taxon>Nematoda</taxon>
        <taxon>Chromadorea</taxon>
        <taxon>Rhabditida</taxon>
        <taxon>Tylenchina</taxon>
        <taxon>Panagrolaimomorpha</taxon>
        <taxon>Strongyloidoidea</taxon>
        <taxon>Strongyloididae</taxon>
        <taxon>Parastrongyloides</taxon>
    </lineage>
</organism>
<dbReference type="InterPro" id="IPR036967">
    <property type="entry name" value="Ribosomal_uS11_sf"/>
</dbReference>
<evidence type="ECO:0000256" key="3">
    <source>
        <dbReference type="ARBA" id="ARBA00023274"/>
    </source>
</evidence>
<evidence type="ECO:0000256" key="1">
    <source>
        <dbReference type="ARBA" id="ARBA00006194"/>
    </source>
</evidence>
<evidence type="ECO:0000256" key="4">
    <source>
        <dbReference type="SAM" id="MobiDB-lite"/>
    </source>
</evidence>
<keyword evidence="5" id="KW-1185">Reference proteome</keyword>
<dbReference type="GO" id="GO:1990904">
    <property type="term" value="C:ribonucleoprotein complex"/>
    <property type="evidence" value="ECO:0007669"/>
    <property type="project" value="UniProtKB-KW"/>
</dbReference>
<keyword evidence="3" id="KW-0687">Ribonucleoprotein</keyword>
<evidence type="ECO:0000313" key="6">
    <source>
        <dbReference type="WBParaSite" id="PTRK_0001113300.1"/>
    </source>
</evidence>
<sequence>MSELSSLLSDDSMNIDGNENEKVSRVEDVQQPTEDMELTNEDIENPEGMDIQNDEQPQEQERSKINLLFESLKEDPLPESRLGAAVEDLIVHYHGFLSSFGITYGFHLSPTLDLPLKETAEIVSKQMKDATLDVQAEFTKALAQWKIENPDESDIDEFENLEKGIERQKYLLDRFMFGLRSAFSKLALFSQPINNNVCRQLSITGAALRSIRDVQKSGVKLRTTSISAEGTSGSESWLAVDTSHIDDQLPGPDILKTSFDGILYEDLPIVYIKATKNNTLITVTDSKYNIITYTSCRLEGFKNAKKKSTIAGLTTGVAAGHRLRRRGIHNVRVAVKGLGPGRMTSVRGLADAGIKVISITDNTPLNELGPRPRKIRRV</sequence>
<feature type="region of interest" description="Disordered" evidence="4">
    <location>
        <begin position="1"/>
        <end position="61"/>
    </location>
</feature>
<dbReference type="Pfam" id="PF00411">
    <property type="entry name" value="Ribosomal_S11"/>
    <property type="match status" value="1"/>
</dbReference>
<comment type="similarity">
    <text evidence="1">Belongs to the universal ribosomal protein uS11 family.</text>
</comment>
<evidence type="ECO:0000313" key="5">
    <source>
        <dbReference type="Proteomes" id="UP000038045"/>
    </source>
</evidence>
<dbReference type="InterPro" id="IPR001971">
    <property type="entry name" value="Ribosomal_uS11"/>
</dbReference>
<evidence type="ECO:0000256" key="2">
    <source>
        <dbReference type="ARBA" id="ARBA00022980"/>
    </source>
</evidence>
<dbReference type="WBParaSite" id="PTRK_0001113300.1">
    <property type="protein sequence ID" value="PTRK_0001113300.1"/>
    <property type="gene ID" value="PTRK_0001113300"/>
</dbReference>
<reference evidence="6" key="1">
    <citation type="submission" date="2017-02" db="UniProtKB">
        <authorList>
            <consortium name="WormBaseParasite"/>
        </authorList>
    </citation>
    <scope>IDENTIFICATION</scope>
</reference>
<protein>
    <submittedName>
        <fullName evidence="6">30S ribosomal protein S11</fullName>
    </submittedName>
</protein>
<dbReference type="Proteomes" id="UP000038045">
    <property type="component" value="Unplaced"/>
</dbReference>
<dbReference type="GO" id="GO:0005840">
    <property type="term" value="C:ribosome"/>
    <property type="evidence" value="ECO:0007669"/>
    <property type="project" value="UniProtKB-KW"/>
</dbReference>
<feature type="compositionally biased region" description="Basic and acidic residues" evidence="4">
    <location>
        <begin position="19"/>
        <end position="28"/>
    </location>
</feature>
<dbReference type="AlphaFoldDB" id="A0A0N4ZRJ7"/>
<dbReference type="PANTHER" id="PTHR11759">
    <property type="entry name" value="40S RIBOSOMAL PROTEIN S14/30S RIBOSOMAL PROTEIN S11"/>
    <property type="match status" value="1"/>
</dbReference>
<keyword evidence="2" id="KW-0689">Ribosomal protein</keyword>
<feature type="compositionally biased region" description="Acidic residues" evidence="4">
    <location>
        <begin position="34"/>
        <end position="58"/>
    </location>
</feature>
<dbReference type="GO" id="GO:0003735">
    <property type="term" value="F:structural constituent of ribosome"/>
    <property type="evidence" value="ECO:0007669"/>
    <property type="project" value="InterPro"/>
</dbReference>
<dbReference type="STRING" id="131310.A0A0N4ZRJ7"/>
<dbReference type="SUPFAM" id="SSF53137">
    <property type="entry name" value="Translational machinery components"/>
    <property type="match status" value="1"/>
</dbReference>
<feature type="compositionally biased region" description="Low complexity" evidence="4">
    <location>
        <begin position="1"/>
        <end position="12"/>
    </location>
</feature>